<dbReference type="GO" id="GO:0031053">
    <property type="term" value="P:primary miRNA processing"/>
    <property type="evidence" value="ECO:0007669"/>
    <property type="project" value="TreeGrafter"/>
</dbReference>
<name>A0AAF5D0C7_STRER</name>
<keyword evidence="6" id="KW-0411">Iron-sulfur</keyword>
<keyword evidence="11" id="KW-1185">Reference proteome</keyword>
<dbReference type="AlphaFoldDB" id="A0AAF5D0C7"/>
<feature type="compositionally biased region" description="Low complexity" evidence="9">
    <location>
        <begin position="591"/>
        <end position="627"/>
    </location>
</feature>
<keyword evidence="4" id="KW-0479">Metal-binding</keyword>
<feature type="compositionally biased region" description="Low complexity" evidence="9">
    <location>
        <begin position="8"/>
        <end position="19"/>
    </location>
</feature>
<dbReference type="GO" id="GO:0051536">
    <property type="term" value="F:iron-sulfur cluster binding"/>
    <property type="evidence" value="ECO:0007669"/>
    <property type="project" value="UniProtKB-KW"/>
</dbReference>
<evidence type="ECO:0000256" key="8">
    <source>
        <dbReference type="ARBA" id="ARBA00030701"/>
    </source>
</evidence>
<organism evidence="11 12">
    <name type="scientific">Strongyloides stercoralis</name>
    <name type="common">Threadworm</name>
    <dbReference type="NCBI Taxonomy" id="6248"/>
    <lineage>
        <taxon>Eukaryota</taxon>
        <taxon>Metazoa</taxon>
        <taxon>Ecdysozoa</taxon>
        <taxon>Nematoda</taxon>
        <taxon>Chromadorea</taxon>
        <taxon>Rhabditida</taxon>
        <taxon>Tylenchina</taxon>
        <taxon>Panagrolaimomorpha</taxon>
        <taxon>Strongyloidoidea</taxon>
        <taxon>Strongyloididae</taxon>
        <taxon>Strongyloides</taxon>
    </lineage>
</organism>
<evidence type="ECO:0000256" key="3">
    <source>
        <dbReference type="ARBA" id="ARBA00017364"/>
    </source>
</evidence>
<dbReference type="InterPro" id="IPR002109">
    <property type="entry name" value="Glutaredoxin"/>
</dbReference>
<dbReference type="InterPro" id="IPR021933">
    <property type="entry name" value="SERRATE/Ars2_N"/>
</dbReference>
<dbReference type="FunFam" id="3.40.30.10:FF:000012">
    <property type="entry name" value="Monothiol glutaredoxin"/>
    <property type="match status" value="1"/>
</dbReference>
<dbReference type="PANTHER" id="PTHR13165:SF0">
    <property type="entry name" value="SERRATE RNA EFFECTOR MOLECULE HOMOLOG"/>
    <property type="match status" value="1"/>
</dbReference>
<dbReference type="Proteomes" id="UP000035681">
    <property type="component" value="Unplaced"/>
</dbReference>
<dbReference type="InterPro" id="IPR013766">
    <property type="entry name" value="Thioredoxin_domain"/>
</dbReference>
<dbReference type="GO" id="GO:0046872">
    <property type="term" value="F:metal ion binding"/>
    <property type="evidence" value="ECO:0007669"/>
    <property type="project" value="UniProtKB-KW"/>
</dbReference>
<evidence type="ECO:0000313" key="12">
    <source>
        <dbReference type="WBParaSite" id="TCONS_00004709.p1"/>
    </source>
</evidence>
<evidence type="ECO:0000256" key="7">
    <source>
        <dbReference type="ARBA" id="ARBA00023242"/>
    </source>
</evidence>
<accession>A0AAF5D0C7</accession>
<protein>
    <recommendedName>
        <fullName evidence="3">Serrate RNA effector molecule homolog</fullName>
    </recommendedName>
    <alternativeName>
        <fullName evidence="8">Arsenite-resistance protein 2 homolog</fullName>
    </alternativeName>
</protein>
<evidence type="ECO:0000256" key="4">
    <source>
        <dbReference type="ARBA" id="ARBA00022723"/>
    </source>
</evidence>
<dbReference type="Pfam" id="PF00462">
    <property type="entry name" value="Glutaredoxin"/>
    <property type="match status" value="1"/>
</dbReference>
<evidence type="ECO:0000313" key="11">
    <source>
        <dbReference type="Proteomes" id="UP000035681"/>
    </source>
</evidence>
<dbReference type="Gene3D" id="3.40.30.10">
    <property type="entry name" value="Glutaredoxin"/>
    <property type="match status" value="2"/>
</dbReference>
<evidence type="ECO:0000256" key="5">
    <source>
        <dbReference type="ARBA" id="ARBA00023004"/>
    </source>
</evidence>
<keyword evidence="5" id="KW-0408">Iron</keyword>
<dbReference type="PROSITE" id="PS51352">
    <property type="entry name" value="THIOREDOXIN_2"/>
    <property type="match status" value="1"/>
</dbReference>
<feature type="domain" description="Thioredoxin" evidence="10">
    <location>
        <begin position="624"/>
        <end position="766"/>
    </location>
</feature>
<comment type="subcellular location">
    <subcellularLocation>
        <location evidence="1">Nucleus</location>
    </subcellularLocation>
</comment>
<evidence type="ECO:0000259" key="10">
    <source>
        <dbReference type="PROSITE" id="PS51352"/>
    </source>
</evidence>
<dbReference type="InterPro" id="IPR007042">
    <property type="entry name" value="SERRATE/Ars2_C"/>
</dbReference>
<feature type="region of interest" description="Disordered" evidence="9">
    <location>
        <begin position="1"/>
        <end position="67"/>
    </location>
</feature>
<comment type="similarity">
    <text evidence="2">Belongs to the ARS2 family.</text>
</comment>
<dbReference type="InterPro" id="IPR039727">
    <property type="entry name" value="SE/Ars2"/>
</dbReference>
<dbReference type="CDD" id="cd03028">
    <property type="entry name" value="GRX_PICOT_like"/>
    <property type="match status" value="1"/>
</dbReference>
<dbReference type="Pfam" id="PF04959">
    <property type="entry name" value="ARS2"/>
    <property type="match status" value="1"/>
</dbReference>
<dbReference type="PANTHER" id="PTHR13165">
    <property type="entry name" value="ARSENITE-RESISTANCE PROTEIN 2"/>
    <property type="match status" value="1"/>
</dbReference>
<dbReference type="GO" id="GO:0016604">
    <property type="term" value="C:nuclear body"/>
    <property type="evidence" value="ECO:0007669"/>
    <property type="project" value="TreeGrafter"/>
</dbReference>
<evidence type="ECO:0000256" key="9">
    <source>
        <dbReference type="SAM" id="MobiDB-lite"/>
    </source>
</evidence>
<dbReference type="Pfam" id="PF00085">
    <property type="entry name" value="Thioredoxin"/>
    <property type="match status" value="1"/>
</dbReference>
<feature type="region of interest" description="Disordered" evidence="9">
    <location>
        <begin position="195"/>
        <end position="222"/>
    </location>
</feature>
<dbReference type="Pfam" id="PF12066">
    <property type="entry name" value="SERRATE_Ars2_N"/>
    <property type="match status" value="1"/>
</dbReference>
<reference evidence="12" key="1">
    <citation type="submission" date="2024-02" db="UniProtKB">
        <authorList>
            <consortium name="WormBaseParasite"/>
        </authorList>
    </citation>
    <scope>IDENTIFICATION</scope>
</reference>
<sequence length="882" mass="101647">DMNDNEEFGFNNGGMDNNRGGYGGNYNERRSFNNYGKRPGPRNDFGFSKRSRIDNGDGNNDTGNGENAAHIMMTYKQFVNTIGDEASEEELQQKYSEYKDKFKADSLNRFFQEHKDEEWFRQKYHPEESKQFKEKKKELVQRRFEVYQQYIVDRGLLDGVTLDVQNSDQIDKVFEAMVAELEGLSHEDIEKYLSGDTEEEGDENKEIVDGKEDDQEEKLEEKTPKKKKSLVKYAGIFLRNVAPVITASEIDEICKKYDSYVRVGLSDPMYDGKKLVKKGWVTLKEDPQVKNICWQLNTVQVRKTELNAILNKDVARIRTVNGMIAHNKIARNDLKQAAKLVTLYDRKIGLYFDENQTDEEIFTNLEFAIVNSKNPLLKDITDLLIEEGSLIEEVEENDNSNSRSTLTRDEQLLHRLDKLIVYLRIVHSIDYYFATLFPIEDVMPSKCGVLHIRAEPMQQFRNAETGSYNIVDSFIDNHIKDFNAKLANNVLHSDIVTEEEMIKLGKKDAATEEENFINANCVELQPGKWLCELSGKKFKNADFVKKHLRTKHQNKIDEARASADFYNNYISDPRRLQDPEQVGIQSDNDQRNFQNNPRFNRQNNWNDGGRRSYGGNRNFYNNGGNFNERQPRFSDGGEHMRRDPRQPYVYSNVSLCLRKIMTLQELKNLETFKEFISKNKLAVVVFSATWVPQCGQLLEILEELIKDNDNSFVGASIDAEGVADVSVNYSISAVPTVLFFCDGKNIDRVNGFNPSAIRTSITKLVTGSLGVSDKIEVVEKEDLNSRLKKLINKSRLVLFMKGNKEQPRCGFSRQIIELLNNINADYWTFDILEDDEVRQGLKVYSDWPTYPQLYLDGELLGGLDIVREELKNKAFVDSLPKL</sequence>
<dbReference type="InterPro" id="IPR033658">
    <property type="entry name" value="GRX_PICOT-like"/>
</dbReference>
<evidence type="ECO:0000256" key="1">
    <source>
        <dbReference type="ARBA" id="ARBA00004123"/>
    </source>
</evidence>
<feature type="compositionally biased region" description="Basic and acidic residues" evidence="9">
    <location>
        <begin position="629"/>
        <end position="644"/>
    </location>
</feature>
<evidence type="ECO:0000256" key="2">
    <source>
        <dbReference type="ARBA" id="ARBA00005407"/>
    </source>
</evidence>
<feature type="region of interest" description="Disordered" evidence="9">
    <location>
        <begin position="585"/>
        <end position="644"/>
    </location>
</feature>
<evidence type="ECO:0000256" key="6">
    <source>
        <dbReference type="ARBA" id="ARBA00023014"/>
    </source>
</evidence>
<dbReference type="InterPro" id="IPR036249">
    <property type="entry name" value="Thioredoxin-like_sf"/>
</dbReference>
<keyword evidence="7" id="KW-0539">Nucleus</keyword>
<dbReference type="PROSITE" id="PS51354">
    <property type="entry name" value="GLUTAREDOXIN_2"/>
    <property type="match status" value="1"/>
</dbReference>
<feature type="compositionally biased region" description="Low complexity" evidence="9">
    <location>
        <begin position="56"/>
        <end position="65"/>
    </location>
</feature>
<dbReference type="WBParaSite" id="TCONS_00004709.p1">
    <property type="protein sequence ID" value="TCONS_00004709.p1"/>
    <property type="gene ID" value="XLOC_002589"/>
</dbReference>
<dbReference type="SUPFAM" id="SSF52833">
    <property type="entry name" value="Thioredoxin-like"/>
    <property type="match status" value="2"/>
</dbReference>
<proteinExistence type="inferred from homology"/>